<dbReference type="PANTHER" id="PTHR14614">
    <property type="entry name" value="HEPATOCELLULAR CARCINOMA-ASSOCIATED ANTIGEN"/>
    <property type="match status" value="1"/>
</dbReference>
<dbReference type="PANTHER" id="PTHR14614:SF132">
    <property type="entry name" value="PROTEIN-LYSINE METHYLTRANSFERASE C42C1.13"/>
    <property type="match status" value="1"/>
</dbReference>
<dbReference type="STRING" id="101091.A0A1C7NIH6"/>
<evidence type="ECO:0000313" key="3">
    <source>
        <dbReference type="Proteomes" id="UP000093000"/>
    </source>
</evidence>
<dbReference type="Pfam" id="PF10294">
    <property type="entry name" value="Methyltransf_16"/>
    <property type="match status" value="1"/>
</dbReference>
<keyword evidence="1" id="KW-0489">Methyltransferase</keyword>
<dbReference type="InterPro" id="IPR029063">
    <property type="entry name" value="SAM-dependent_MTases_sf"/>
</dbReference>
<reference evidence="2 3" key="1">
    <citation type="submission" date="2016-03" db="EMBL/GenBank/DDBJ databases">
        <title>Choanephora cucurbitarum.</title>
        <authorList>
            <person name="Min B."/>
            <person name="Park H."/>
            <person name="Park J.-H."/>
            <person name="Shin H.-D."/>
            <person name="Choi I.-G."/>
        </authorList>
    </citation>
    <scope>NUCLEOTIDE SEQUENCE [LARGE SCALE GENOMIC DNA]</scope>
    <source>
        <strain evidence="2 3">KUS-F28377</strain>
    </source>
</reference>
<name>A0A1C7NIH6_9FUNG</name>
<dbReference type="Proteomes" id="UP000093000">
    <property type="component" value="Unassembled WGS sequence"/>
</dbReference>
<dbReference type="GO" id="GO:0005737">
    <property type="term" value="C:cytoplasm"/>
    <property type="evidence" value="ECO:0007669"/>
    <property type="project" value="UniProtKB-SubCell"/>
</dbReference>
<dbReference type="HAMAP" id="MF_03198">
    <property type="entry name" value="Methyltr_EFM6"/>
    <property type="match status" value="1"/>
</dbReference>
<dbReference type="FunCoup" id="A0A1C7NIH6">
    <property type="interactions" value="493"/>
</dbReference>
<evidence type="ECO:0000313" key="2">
    <source>
        <dbReference type="EMBL" id="OBZ88599.1"/>
    </source>
</evidence>
<feature type="binding site" evidence="1">
    <location>
        <position position="55"/>
    </location>
    <ligand>
        <name>S-adenosyl-L-methionine</name>
        <dbReference type="ChEBI" id="CHEBI:59789"/>
    </ligand>
</feature>
<comment type="function">
    <text evidence="1">S-adenosyl-L-methionine-dependent protein-lysine N-methyltransferase that methylates elongation factor 1-alpha.</text>
</comment>
<feature type="binding site" evidence="1">
    <location>
        <position position="110"/>
    </location>
    <ligand>
        <name>S-adenosyl-L-methionine</name>
        <dbReference type="ChEBI" id="CHEBI:59789"/>
    </ligand>
</feature>
<dbReference type="GO" id="GO:0032259">
    <property type="term" value="P:methylation"/>
    <property type="evidence" value="ECO:0007669"/>
    <property type="project" value="UniProtKB-KW"/>
</dbReference>
<comment type="subcellular location">
    <subcellularLocation>
        <location evidence="1">Cytoplasm</location>
    </subcellularLocation>
</comment>
<dbReference type="EC" id="2.1.1.-" evidence="1"/>
<dbReference type="InterPro" id="IPR019410">
    <property type="entry name" value="Methyltransf_16"/>
</dbReference>
<feature type="binding site" evidence="1">
    <location>
        <position position="138"/>
    </location>
    <ligand>
        <name>S-adenosyl-L-methionine</name>
        <dbReference type="ChEBI" id="CHEBI:59789"/>
    </ligand>
</feature>
<evidence type="ECO:0000256" key="1">
    <source>
        <dbReference type="HAMAP-Rule" id="MF_03198"/>
    </source>
</evidence>
<dbReference type="OrthoDB" id="407325at2759"/>
<dbReference type="AlphaFoldDB" id="A0A1C7NIH6"/>
<comment type="similarity">
    <text evidence="1">Belongs to the class I-like SAM-binding methyltransferase superfamily. METTL21 family. EFM6 subfamily.</text>
</comment>
<dbReference type="InterPro" id="IPR033684">
    <property type="entry name" value="EFM6"/>
</dbReference>
<protein>
    <recommendedName>
        <fullName evidence="1">Protein-lysine N-methyltransferase EFM6</fullName>
        <ecNumber evidence="1">2.1.1.-</ecNumber>
    </recommendedName>
    <alternativeName>
        <fullName evidence="1">Elongation factor methyltransferase 6</fullName>
    </alternativeName>
</protein>
<feature type="binding site" evidence="1">
    <location>
        <position position="156"/>
    </location>
    <ligand>
        <name>S-adenosyl-L-methionine</name>
        <dbReference type="ChEBI" id="CHEBI:59789"/>
    </ligand>
</feature>
<organism evidence="2 3">
    <name type="scientific">Choanephora cucurbitarum</name>
    <dbReference type="NCBI Taxonomy" id="101091"/>
    <lineage>
        <taxon>Eukaryota</taxon>
        <taxon>Fungi</taxon>
        <taxon>Fungi incertae sedis</taxon>
        <taxon>Mucoromycota</taxon>
        <taxon>Mucoromycotina</taxon>
        <taxon>Mucoromycetes</taxon>
        <taxon>Mucorales</taxon>
        <taxon>Mucorineae</taxon>
        <taxon>Choanephoraceae</taxon>
        <taxon>Choanephoroideae</taxon>
        <taxon>Choanephora</taxon>
    </lineage>
</organism>
<proteinExistence type="inferred from homology"/>
<keyword evidence="1" id="KW-0949">S-adenosyl-L-methionine</keyword>
<gene>
    <name evidence="1" type="primary">EFM6</name>
    <name evidence="2" type="ORF">A0J61_03352</name>
</gene>
<sequence length="235" mass="26354">MLSIQDPTSLFDGLDLIEQREQEVKAHIGQVSYEGLHSPILLSQDMSGGCGGKIWEAANVMIDYLIWKNDQLEGQLFKDQTVIEVGAGTGLIGIAIAKICSHVHQVIITDQLPMMNLMVENIQLNQLNSVVSPAILDWGTPITNSSLLNADVIIASDCIYLEVAFIPLFDTLLALTENPNTIIYLSYRKRRKADKRFFQLARKKFVFETVEDDPRHAVYSKVGLHLFVVKRKQSP</sequence>
<accession>A0A1C7NIH6</accession>
<feature type="binding site" evidence="1">
    <location>
        <begin position="86"/>
        <end position="88"/>
    </location>
    <ligand>
        <name>S-adenosyl-L-methionine</name>
        <dbReference type="ChEBI" id="CHEBI:59789"/>
    </ligand>
</feature>
<dbReference type="Gene3D" id="3.40.50.150">
    <property type="entry name" value="Vaccinia Virus protein VP39"/>
    <property type="match status" value="1"/>
</dbReference>
<dbReference type="EMBL" id="LUGH01000142">
    <property type="protein sequence ID" value="OBZ88599.1"/>
    <property type="molecule type" value="Genomic_DNA"/>
</dbReference>
<keyword evidence="1" id="KW-0808">Transferase</keyword>
<dbReference type="GO" id="GO:0016279">
    <property type="term" value="F:protein-lysine N-methyltransferase activity"/>
    <property type="evidence" value="ECO:0007669"/>
    <property type="project" value="UniProtKB-UniRule"/>
</dbReference>
<dbReference type="SUPFAM" id="SSF53335">
    <property type="entry name" value="S-adenosyl-L-methionine-dependent methyltransferases"/>
    <property type="match status" value="1"/>
</dbReference>
<dbReference type="InParanoid" id="A0A1C7NIH6"/>
<dbReference type="CDD" id="cd02440">
    <property type="entry name" value="AdoMet_MTases"/>
    <property type="match status" value="1"/>
</dbReference>
<keyword evidence="3" id="KW-1185">Reference proteome</keyword>
<comment type="caution">
    <text evidence="2">The sequence shown here is derived from an EMBL/GenBank/DDBJ whole genome shotgun (WGS) entry which is preliminary data.</text>
</comment>
<keyword evidence="1" id="KW-0963">Cytoplasm</keyword>